<dbReference type="Proteomes" id="UP000309128">
    <property type="component" value="Unassembled WGS sequence"/>
</dbReference>
<dbReference type="EMBL" id="VCKY01000213">
    <property type="protein sequence ID" value="TMR09879.1"/>
    <property type="molecule type" value="Genomic_DNA"/>
</dbReference>
<name>A0A5S4F1E3_9ACTN</name>
<dbReference type="OrthoDB" id="668782at2"/>
<dbReference type="PANTHER" id="PTHR35174:SF3">
    <property type="entry name" value="BLL7171 PROTEIN"/>
    <property type="match status" value="1"/>
</dbReference>
<proteinExistence type="inferred from homology"/>
<dbReference type="SUPFAM" id="SSF54909">
    <property type="entry name" value="Dimeric alpha+beta barrel"/>
    <property type="match status" value="1"/>
</dbReference>
<dbReference type="AlphaFoldDB" id="A0A5S4F1E3"/>
<evidence type="ECO:0000256" key="1">
    <source>
        <dbReference type="ARBA" id="ARBA00007689"/>
    </source>
</evidence>
<evidence type="ECO:0000313" key="3">
    <source>
        <dbReference type="EMBL" id="TMR09879.1"/>
    </source>
</evidence>
<accession>A0A5S4F1E3</accession>
<dbReference type="Pfam" id="PF03795">
    <property type="entry name" value="YCII"/>
    <property type="match status" value="1"/>
</dbReference>
<dbReference type="PANTHER" id="PTHR35174">
    <property type="entry name" value="BLL7171 PROTEIN-RELATED"/>
    <property type="match status" value="1"/>
</dbReference>
<sequence>MIYTSAQTWGHPAFLRTPEALSMSEEDRAGLTAQAEALIEEIVESGELVGGETLADPVTSKTIRVRGGVPVTADGPCVEAKEHLAGYFVVDCTSTERALEIAARFPDALFSAVEVRPVMSSSGEEM</sequence>
<dbReference type="InterPro" id="IPR011008">
    <property type="entry name" value="Dimeric_a/b-barrel"/>
</dbReference>
<dbReference type="InterPro" id="IPR005545">
    <property type="entry name" value="YCII"/>
</dbReference>
<gene>
    <name evidence="3" type="ORF">ETD86_41825</name>
</gene>
<organism evidence="3 4">
    <name type="scientific">Nonomuraea turkmeniaca</name>
    <dbReference type="NCBI Taxonomy" id="103838"/>
    <lineage>
        <taxon>Bacteria</taxon>
        <taxon>Bacillati</taxon>
        <taxon>Actinomycetota</taxon>
        <taxon>Actinomycetes</taxon>
        <taxon>Streptosporangiales</taxon>
        <taxon>Streptosporangiaceae</taxon>
        <taxon>Nonomuraea</taxon>
    </lineage>
</organism>
<evidence type="ECO:0000259" key="2">
    <source>
        <dbReference type="Pfam" id="PF03795"/>
    </source>
</evidence>
<comment type="caution">
    <text evidence="3">The sequence shown here is derived from an EMBL/GenBank/DDBJ whole genome shotgun (WGS) entry which is preliminary data.</text>
</comment>
<keyword evidence="4" id="KW-1185">Reference proteome</keyword>
<reference evidence="3 4" key="1">
    <citation type="submission" date="2019-05" db="EMBL/GenBank/DDBJ databases">
        <title>Draft genome sequence of Nonomuraea turkmeniaca DSM 43926.</title>
        <authorList>
            <person name="Saricaoglu S."/>
            <person name="Isik K."/>
        </authorList>
    </citation>
    <scope>NUCLEOTIDE SEQUENCE [LARGE SCALE GENOMIC DNA]</scope>
    <source>
        <strain evidence="3 4">DSM 43926</strain>
    </source>
</reference>
<feature type="domain" description="YCII-related" evidence="2">
    <location>
        <begin position="23"/>
        <end position="119"/>
    </location>
</feature>
<protein>
    <submittedName>
        <fullName evidence="3">YciI family protein</fullName>
    </submittedName>
</protein>
<dbReference type="Gene3D" id="3.30.70.1060">
    <property type="entry name" value="Dimeric alpha+beta barrel"/>
    <property type="match status" value="1"/>
</dbReference>
<comment type="similarity">
    <text evidence="1">Belongs to the YciI family.</text>
</comment>
<evidence type="ECO:0000313" key="4">
    <source>
        <dbReference type="Proteomes" id="UP000309128"/>
    </source>
</evidence>